<evidence type="ECO:0000256" key="7">
    <source>
        <dbReference type="ARBA" id="ARBA00022840"/>
    </source>
</evidence>
<proteinExistence type="predicted"/>
<evidence type="ECO:0000256" key="8">
    <source>
        <dbReference type="ARBA" id="ARBA00022967"/>
    </source>
</evidence>
<dbReference type="SUPFAM" id="SSF52540">
    <property type="entry name" value="P-loop containing nucleoside triphosphate hydrolases"/>
    <property type="match status" value="2"/>
</dbReference>
<dbReference type="SMART" id="SM00382">
    <property type="entry name" value="AAA"/>
    <property type="match status" value="2"/>
</dbReference>
<evidence type="ECO:0000256" key="4">
    <source>
        <dbReference type="ARBA" id="ARBA00022597"/>
    </source>
</evidence>
<dbReference type="GO" id="GO:0005524">
    <property type="term" value="F:ATP binding"/>
    <property type="evidence" value="ECO:0007669"/>
    <property type="project" value="UniProtKB-KW"/>
</dbReference>
<evidence type="ECO:0000256" key="1">
    <source>
        <dbReference type="ARBA" id="ARBA00022448"/>
    </source>
</evidence>
<dbReference type="InterPro" id="IPR050107">
    <property type="entry name" value="ABC_carbohydrate_import_ATPase"/>
</dbReference>
<dbReference type="CDD" id="cd03216">
    <property type="entry name" value="ABC_Carb_Monos_I"/>
    <property type="match status" value="1"/>
</dbReference>
<keyword evidence="3" id="KW-0997">Cell inner membrane</keyword>
<keyword evidence="8" id="KW-1278">Translocase</keyword>
<keyword evidence="1" id="KW-0813">Transport</keyword>
<feature type="domain" description="ABC transporter" evidence="10">
    <location>
        <begin position="23"/>
        <end position="259"/>
    </location>
</feature>
<dbReference type="Pfam" id="PF00005">
    <property type="entry name" value="ABC_tran"/>
    <property type="match status" value="2"/>
</dbReference>
<dbReference type="GO" id="GO:0016887">
    <property type="term" value="F:ATP hydrolysis activity"/>
    <property type="evidence" value="ECO:0007669"/>
    <property type="project" value="InterPro"/>
</dbReference>
<evidence type="ECO:0000313" key="12">
    <source>
        <dbReference type="Proteomes" id="UP000240638"/>
    </source>
</evidence>
<dbReference type="PANTHER" id="PTHR43790:SF3">
    <property type="entry name" value="D-ALLOSE IMPORT ATP-BINDING PROTEIN ALSA-RELATED"/>
    <property type="match status" value="1"/>
</dbReference>
<dbReference type="InterPro" id="IPR003439">
    <property type="entry name" value="ABC_transporter-like_ATP-bd"/>
</dbReference>
<keyword evidence="5" id="KW-0677">Repeat</keyword>
<reference evidence="11 12" key="1">
    <citation type="submission" date="2018-03" db="EMBL/GenBank/DDBJ databases">
        <title>Whole genome analyses suggest that Burkholderia sensu lato contains two further novel genera in the rhizoxinica-symbiotica group Mycetohabitans gen. nov., and Trinickia gen. nov.: implications for the evolution of diazotrophy and nodulation in the Burkholderiaceae.</title>
        <authorList>
            <person name="Estrada De Los Santos P."/>
            <person name="Palmer M."/>
            <person name="Chavez-Ramirez B."/>
            <person name="Steenkamp E.T."/>
            <person name="Hirsch A.M."/>
            <person name="Manyaka P."/>
            <person name="Maluk M."/>
            <person name="Lafos M."/>
            <person name="Crook M."/>
            <person name="Gross E."/>
            <person name="Simon M.F."/>
            <person name="Bueno Dos Reis Junior F."/>
            <person name="Poole P.S."/>
            <person name="Venter S.N."/>
            <person name="James E.K."/>
        </authorList>
    </citation>
    <scope>NUCLEOTIDE SEQUENCE [LARGE SCALE GENOMIC DNA]</scope>
    <source>
        <strain evidence="11 12">JPY-366</strain>
    </source>
</reference>
<evidence type="ECO:0000256" key="5">
    <source>
        <dbReference type="ARBA" id="ARBA00022737"/>
    </source>
</evidence>
<gene>
    <name evidence="11" type="ORF">C9I57_00810</name>
</gene>
<keyword evidence="4" id="KW-0762">Sugar transport</keyword>
<evidence type="ECO:0000256" key="6">
    <source>
        <dbReference type="ARBA" id="ARBA00022741"/>
    </source>
</evidence>
<dbReference type="AlphaFoldDB" id="A0A2T3Y0S5"/>
<evidence type="ECO:0000256" key="3">
    <source>
        <dbReference type="ARBA" id="ARBA00022519"/>
    </source>
</evidence>
<organism evidence="11 12">
    <name type="scientific">Trinickia symbiotica</name>
    <dbReference type="NCBI Taxonomy" id="863227"/>
    <lineage>
        <taxon>Bacteria</taxon>
        <taxon>Pseudomonadati</taxon>
        <taxon>Pseudomonadota</taxon>
        <taxon>Betaproteobacteria</taxon>
        <taxon>Burkholderiales</taxon>
        <taxon>Burkholderiaceae</taxon>
        <taxon>Trinickia</taxon>
    </lineage>
</organism>
<evidence type="ECO:0000256" key="9">
    <source>
        <dbReference type="ARBA" id="ARBA00023136"/>
    </source>
</evidence>
<dbReference type="PROSITE" id="PS00211">
    <property type="entry name" value="ABC_TRANSPORTER_1"/>
    <property type="match status" value="1"/>
</dbReference>
<sequence length="511" mass="54638">MTSREPTAGATGNEAQAPAHDGLIVRGIGKTFNRNVVLGGVDLDVRPGTVVALLGENGAGKSTLSSIIAGALQPDPGGRMFWGAKPYAPQSPRDALASGIGLIHQETRLLPDLSIAENVFVGRLPMKHGKIDRAEMARRAQEQLHRLGLDVPTSRLVRTLRVAAQQQVEIAKALTLDARLLILDEPTAALGGAETDRLFEQIAKLRAQGVSFIYISHRLEEIARIADRIVVLRDGQMIATHENGSVPLKTLIEQMVGRNVERIFPRFAEPRERAMLEVRSLSSAQGAFRDISFSVRAGEVFGIAGIVGAGRTELVRAIAGADPVSSGSVIVDGEPLDLKSPAHAIRAGVVLVPEDRKAQGVVLDHSIEDNLAYGSLDRLGAHGWMQPREVREFANRLIARLGVKGRPQQRAGNLSGGNQQKVVLAKWLAREPKVVILDEPTRGIDVGARAAIYEVIAKLAASGVAVVVVSSDLDEVLGLSHRVMVLARGNCTGVLARSEASDVRVMELATA</sequence>
<dbReference type="RefSeq" id="WP_107148757.1">
    <property type="nucleotide sequence ID" value="NZ_PYUC01000001.1"/>
</dbReference>
<dbReference type="InterPro" id="IPR003593">
    <property type="entry name" value="AAA+_ATPase"/>
</dbReference>
<evidence type="ECO:0000259" key="10">
    <source>
        <dbReference type="PROSITE" id="PS50893"/>
    </source>
</evidence>
<keyword evidence="2" id="KW-1003">Cell membrane</keyword>
<evidence type="ECO:0000256" key="2">
    <source>
        <dbReference type="ARBA" id="ARBA00022475"/>
    </source>
</evidence>
<dbReference type="Proteomes" id="UP000240638">
    <property type="component" value="Unassembled WGS sequence"/>
</dbReference>
<protein>
    <submittedName>
        <fullName evidence="11">Sugar ABC transporter</fullName>
    </submittedName>
</protein>
<feature type="domain" description="ABC transporter" evidence="10">
    <location>
        <begin position="270"/>
        <end position="508"/>
    </location>
</feature>
<evidence type="ECO:0000313" key="11">
    <source>
        <dbReference type="EMBL" id="PTB22373.1"/>
    </source>
</evidence>
<dbReference type="PROSITE" id="PS50893">
    <property type="entry name" value="ABC_TRANSPORTER_2"/>
    <property type="match status" value="2"/>
</dbReference>
<dbReference type="InterPro" id="IPR027417">
    <property type="entry name" value="P-loop_NTPase"/>
</dbReference>
<name>A0A2T3Y0S5_9BURK</name>
<accession>A0A2T3Y0S5</accession>
<keyword evidence="9" id="KW-0472">Membrane</keyword>
<keyword evidence="7" id="KW-0067">ATP-binding</keyword>
<dbReference type="Gene3D" id="3.40.50.300">
    <property type="entry name" value="P-loop containing nucleotide triphosphate hydrolases"/>
    <property type="match status" value="2"/>
</dbReference>
<dbReference type="CDD" id="cd03215">
    <property type="entry name" value="ABC_Carb_Monos_II"/>
    <property type="match status" value="1"/>
</dbReference>
<keyword evidence="6" id="KW-0547">Nucleotide-binding</keyword>
<dbReference type="InterPro" id="IPR017871">
    <property type="entry name" value="ABC_transporter-like_CS"/>
</dbReference>
<dbReference type="PANTHER" id="PTHR43790">
    <property type="entry name" value="CARBOHYDRATE TRANSPORT ATP-BINDING PROTEIN MG119-RELATED"/>
    <property type="match status" value="1"/>
</dbReference>
<dbReference type="EMBL" id="PYUC01000001">
    <property type="protein sequence ID" value="PTB22373.1"/>
    <property type="molecule type" value="Genomic_DNA"/>
</dbReference>
<comment type="caution">
    <text evidence="11">The sequence shown here is derived from an EMBL/GenBank/DDBJ whole genome shotgun (WGS) entry which is preliminary data.</text>
</comment>